<dbReference type="HAMAP" id="MF_01498">
    <property type="entry name" value="RadA_bact"/>
    <property type="match status" value="1"/>
</dbReference>
<feature type="short sequence motif" description="RadA KNRFG motif" evidence="11">
    <location>
        <begin position="265"/>
        <end position="269"/>
    </location>
</feature>
<dbReference type="NCBIfam" id="TIGR00416">
    <property type="entry name" value="sms"/>
    <property type="match status" value="1"/>
</dbReference>
<proteinExistence type="inferred from homology"/>
<evidence type="ECO:0000256" key="12">
    <source>
        <dbReference type="NCBIfam" id="TIGR00416"/>
    </source>
</evidence>
<evidence type="ECO:0000256" key="10">
    <source>
        <dbReference type="ARBA" id="ARBA00023204"/>
    </source>
</evidence>
<dbReference type="FunFam" id="3.40.50.300:FF:000050">
    <property type="entry name" value="DNA repair protein RadA"/>
    <property type="match status" value="1"/>
</dbReference>
<dbReference type="GO" id="GO:0006508">
    <property type="term" value="P:proteolysis"/>
    <property type="evidence" value="ECO:0007669"/>
    <property type="project" value="InterPro"/>
</dbReference>
<evidence type="ECO:0000313" key="15">
    <source>
        <dbReference type="EMBL" id="OUP70941.1"/>
    </source>
</evidence>
<reference evidence="16" key="1">
    <citation type="submission" date="2017-04" db="EMBL/GenBank/DDBJ databases">
        <title>Function of individual gut microbiota members based on whole genome sequencing of pure cultures obtained from chicken caecum.</title>
        <authorList>
            <person name="Medvecky M."/>
            <person name="Cejkova D."/>
            <person name="Polansky O."/>
            <person name="Karasova D."/>
            <person name="Kubasova T."/>
            <person name="Cizek A."/>
            <person name="Rychlik I."/>
        </authorList>
    </citation>
    <scope>NUCLEOTIDE SEQUENCE [LARGE SCALE GENOMIC DNA]</scope>
    <source>
        <strain evidence="16">An175</strain>
    </source>
</reference>
<evidence type="ECO:0000256" key="8">
    <source>
        <dbReference type="ARBA" id="ARBA00023016"/>
    </source>
</evidence>
<dbReference type="InterPro" id="IPR003593">
    <property type="entry name" value="AAA+_ATPase"/>
</dbReference>
<evidence type="ECO:0000256" key="9">
    <source>
        <dbReference type="ARBA" id="ARBA00023125"/>
    </source>
</evidence>
<comment type="caution">
    <text evidence="15">The sequence shown here is derived from an EMBL/GenBank/DDBJ whole genome shotgun (WGS) entry which is preliminary data.</text>
</comment>
<keyword evidence="7 11" id="KW-0067">ATP-binding</keyword>
<dbReference type="GO" id="GO:0004252">
    <property type="term" value="F:serine-type endopeptidase activity"/>
    <property type="evidence" value="ECO:0007669"/>
    <property type="project" value="InterPro"/>
</dbReference>
<dbReference type="Proteomes" id="UP000196386">
    <property type="component" value="Unassembled WGS sequence"/>
</dbReference>
<keyword evidence="10 11" id="KW-0234">DNA repair</keyword>
<feature type="region of interest" description="Lon-protease-like" evidence="11">
    <location>
        <begin position="364"/>
        <end position="468"/>
    </location>
</feature>
<dbReference type="EMBL" id="NFKP01000002">
    <property type="protein sequence ID" value="OUP70941.1"/>
    <property type="molecule type" value="Genomic_DNA"/>
</dbReference>
<dbReference type="PANTHER" id="PTHR32472">
    <property type="entry name" value="DNA REPAIR PROTEIN RADA"/>
    <property type="match status" value="1"/>
</dbReference>
<evidence type="ECO:0000256" key="13">
    <source>
        <dbReference type="RuleBase" id="RU003555"/>
    </source>
</evidence>
<dbReference type="GO" id="GO:0004176">
    <property type="term" value="F:ATP-dependent peptidase activity"/>
    <property type="evidence" value="ECO:0007669"/>
    <property type="project" value="InterPro"/>
</dbReference>
<feature type="binding site" evidence="11">
    <location>
        <begin position="109"/>
        <end position="116"/>
    </location>
    <ligand>
        <name>ATP</name>
        <dbReference type="ChEBI" id="CHEBI:30616"/>
    </ligand>
</feature>
<evidence type="ECO:0000256" key="6">
    <source>
        <dbReference type="ARBA" id="ARBA00022833"/>
    </source>
</evidence>
<dbReference type="PANTHER" id="PTHR32472:SF10">
    <property type="entry name" value="DNA REPAIR PROTEIN RADA-LIKE PROTEIN"/>
    <property type="match status" value="1"/>
</dbReference>
<accession>A0A1Y4MTI3</accession>
<dbReference type="OrthoDB" id="9803906at2"/>
<comment type="domain">
    <text evidence="11">The middle region has homology to RecA with ATPase motifs including the RadA KNRFG motif, while the C-terminus is homologous to Lon protease.</text>
</comment>
<keyword evidence="1 11" id="KW-0479">Metal-binding</keyword>
<comment type="function">
    <text evidence="11">Plays a role in repairing double-strand DNA breaks, probably involving stabilizing or processing branched DNA or blocked replication forks.</text>
</comment>
<dbReference type="GO" id="GO:0005524">
    <property type="term" value="F:ATP binding"/>
    <property type="evidence" value="ECO:0007669"/>
    <property type="project" value="UniProtKB-UniRule"/>
</dbReference>
<dbReference type="InterPro" id="IPR004504">
    <property type="entry name" value="DNA_repair_RadA"/>
</dbReference>
<dbReference type="InterPro" id="IPR020588">
    <property type="entry name" value="RecA_ATP-bd"/>
</dbReference>
<dbReference type="PRINTS" id="PR01874">
    <property type="entry name" value="DNAREPAIRADA"/>
</dbReference>
<dbReference type="SUPFAM" id="SSF54211">
    <property type="entry name" value="Ribosomal protein S5 domain 2-like"/>
    <property type="match status" value="1"/>
</dbReference>
<dbReference type="InterPro" id="IPR020568">
    <property type="entry name" value="Ribosomal_Su5_D2-typ_SF"/>
</dbReference>
<dbReference type="CDD" id="cd01121">
    <property type="entry name" value="RadA_SMS_N"/>
    <property type="match status" value="1"/>
</dbReference>
<dbReference type="InterPro" id="IPR014721">
    <property type="entry name" value="Ribsml_uS5_D2-typ_fold_subgr"/>
</dbReference>
<dbReference type="InterPro" id="IPR027417">
    <property type="entry name" value="P-loop_NTPase"/>
</dbReference>
<keyword evidence="5" id="KW-0378">Hydrolase</keyword>
<evidence type="ECO:0000256" key="2">
    <source>
        <dbReference type="ARBA" id="ARBA00022741"/>
    </source>
</evidence>
<keyword evidence="4 13" id="KW-0863">Zinc-finger</keyword>
<dbReference type="Pfam" id="PF13481">
    <property type="entry name" value="AAA_25"/>
    <property type="match status" value="1"/>
</dbReference>
<dbReference type="SMART" id="SM00382">
    <property type="entry name" value="AAA"/>
    <property type="match status" value="1"/>
</dbReference>
<evidence type="ECO:0000256" key="4">
    <source>
        <dbReference type="ARBA" id="ARBA00022771"/>
    </source>
</evidence>
<keyword evidence="8 11" id="KW-0346">Stress response</keyword>
<dbReference type="Pfam" id="PF18073">
    <property type="entry name" value="Zn_ribbon_LapB"/>
    <property type="match status" value="1"/>
</dbReference>
<sequence>MKEWESMAVTKNKSVYVCQSCGYESVKWYGRCPDCGEWNSLVEEVRQQVAAPKTRAASAAPAVPRAAAQAARLSDISSDDSQRYKTGVGELDRVLGGGIVAGSVMLLSGDPGIGKSTLLLQICQYLCGGLKILYVSGEESARQLKLRANRLGVESDNLYISATTDVENVLETVRKLSPDVVMIDSIQTMNLTALTSSAGSVTQIRECTQVLIGIAKSAEIPVFIVGHVNKDGAIAGPKMLEHMVDAVLYFEGERHQNYRILRAVKNRYGSTNEIGVFEMGQEGLREVPNPSLMMLSGRPKNVSGTCVACVMEGTRPILAEVQALVSKTGFGTPRRQAAGFDYNRAALLIAVLEKRGGYFFGTLDAYINVVGGLRLDEPAADLPVAMALVSNLLDKCIPDDLAAFGEIGLAGEVRSVGSIQQRVSEAYRLGFTTCVIPRHCVSMVDARDMPDLNLIGVQNLSQAIAVIR</sequence>
<dbReference type="AlphaFoldDB" id="A0A1Y4MTI3"/>
<evidence type="ECO:0000256" key="5">
    <source>
        <dbReference type="ARBA" id="ARBA00022801"/>
    </source>
</evidence>
<evidence type="ECO:0000256" key="3">
    <source>
        <dbReference type="ARBA" id="ARBA00022763"/>
    </source>
</evidence>
<dbReference type="Gene3D" id="3.40.50.300">
    <property type="entry name" value="P-loop containing nucleotide triphosphate hydrolases"/>
    <property type="match status" value="1"/>
</dbReference>
<dbReference type="InterPro" id="IPR041166">
    <property type="entry name" value="Rubredoxin_2"/>
</dbReference>
<dbReference type="PROSITE" id="PS50162">
    <property type="entry name" value="RECA_2"/>
    <property type="match status" value="1"/>
</dbReference>
<dbReference type="Gene3D" id="3.30.230.10">
    <property type="match status" value="1"/>
</dbReference>
<feature type="domain" description="RecA family profile 1" evidence="14">
    <location>
        <begin position="80"/>
        <end position="228"/>
    </location>
</feature>
<dbReference type="InterPro" id="IPR008269">
    <property type="entry name" value="Lon_proteolytic"/>
</dbReference>
<keyword evidence="3 11" id="KW-0227">DNA damage</keyword>
<keyword evidence="9 11" id="KW-0238">DNA-binding</keyword>
<evidence type="ECO:0000256" key="1">
    <source>
        <dbReference type="ARBA" id="ARBA00022723"/>
    </source>
</evidence>
<protein>
    <recommendedName>
        <fullName evidence="11 12">DNA repair protein RadA</fullName>
    </recommendedName>
</protein>
<evidence type="ECO:0000259" key="14">
    <source>
        <dbReference type="PROSITE" id="PS50162"/>
    </source>
</evidence>
<organism evidence="15 16">
    <name type="scientific">Anaerotruncus colihominis</name>
    <dbReference type="NCBI Taxonomy" id="169435"/>
    <lineage>
        <taxon>Bacteria</taxon>
        <taxon>Bacillati</taxon>
        <taxon>Bacillota</taxon>
        <taxon>Clostridia</taxon>
        <taxon>Eubacteriales</taxon>
        <taxon>Oscillospiraceae</taxon>
        <taxon>Anaerotruncus</taxon>
    </lineage>
</organism>
<dbReference type="GO" id="GO:0000725">
    <property type="term" value="P:recombinational repair"/>
    <property type="evidence" value="ECO:0007669"/>
    <property type="project" value="UniProtKB-UniRule"/>
</dbReference>
<comment type="function">
    <text evidence="13">DNA-dependent ATPase involved in processing of recombination intermediates, plays a role in repairing DNA breaks. Stimulates the branch migration of RecA-mediated strand transfer reactions, allowing the 3' invading strand to extend heteroduplex DNA faster. Binds ssDNA in the presence of ADP but not other nucleotides, has ATPase activity that is stimulated by ssDNA and various branched DNA structures, but inhibited by SSB. Does not have RecA's homology-searching function.</text>
</comment>
<evidence type="ECO:0000313" key="16">
    <source>
        <dbReference type="Proteomes" id="UP000196386"/>
    </source>
</evidence>
<name>A0A1Y4MTI3_9FIRM</name>
<dbReference type="GO" id="GO:0008270">
    <property type="term" value="F:zinc ion binding"/>
    <property type="evidence" value="ECO:0007669"/>
    <property type="project" value="UniProtKB-KW"/>
</dbReference>
<evidence type="ECO:0000256" key="7">
    <source>
        <dbReference type="ARBA" id="ARBA00022840"/>
    </source>
</evidence>
<dbReference type="GO" id="GO:0003684">
    <property type="term" value="F:damaged DNA binding"/>
    <property type="evidence" value="ECO:0007669"/>
    <property type="project" value="InterPro"/>
</dbReference>
<dbReference type="SUPFAM" id="SSF52540">
    <property type="entry name" value="P-loop containing nucleoside triphosphate hydrolases"/>
    <property type="match status" value="1"/>
</dbReference>
<gene>
    <name evidence="11" type="primary">radA</name>
    <name evidence="15" type="ORF">B5F11_02375</name>
</gene>
<comment type="similarity">
    <text evidence="11 13">Belongs to the RecA family. RadA subfamily.</text>
</comment>
<dbReference type="GO" id="GO:0140664">
    <property type="term" value="F:ATP-dependent DNA damage sensor activity"/>
    <property type="evidence" value="ECO:0007669"/>
    <property type="project" value="InterPro"/>
</dbReference>
<keyword evidence="6 13" id="KW-0862">Zinc</keyword>
<evidence type="ECO:0000256" key="11">
    <source>
        <dbReference type="HAMAP-Rule" id="MF_01498"/>
    </source>
</evidence>
<dbReference type="GO" id="GO:0005829">
    <property type="term" value="C:cytosol"/>
    <property type="evidence" value="ECO:0007669"/>
    <property type="project" value="TreeGrafter"/>
</dbReference>
<dbReference type="Pfam" id="PF05362">
    <property type="entry name" value="Lon_C"/>
    <property type="match status" value="1"/>
</dbReference>
<keyword evidence="2 11" id="KW-0547">Nucleotide-binding</keyword>